<dbReference type="PROSITE" id="PS51257">
    <property type="entry name" value="PROKAR_LIPOPROTEIN"/>
    <property type="match status" value="1"/>
</dbReference>
<organism evidence="3 4">
    <name type="scientific">Cupriavidus gilardii</name>
    <dbReference type="NCBI Taxonomy" id="82541"/>
    <lineage>
        <taxon>Bacteria</taxon>
        <taxon>Pseudomonadati</taxon>
        <taxon>Pseudomonadota</taxon>
        <taxon>Betaproteobacteria</taxon>
        <taxon>Burkholderiales</taxon>
        <taxon>Burkholderiaceae</taxon>
        <taxon>Cupriavidus</taxon>
    </lineage>
</organism>
<name>A0A849BGJ5_9BURK</name>
<evidence type="ECO:0000313" key="4">
    <source>
        <dbReference type="Proteomes" id="UP000542973"/>
    </source>
</evidence>
<evidence type="ECO:0000256" key="1">
    <source>
        <dbReference type="SAM" id="SignalP"/>
    </source>
</evidence>
<feature type="signal peptide" evidence="1">
    <location>
        <begin position="1"/>
        <end position="25"/>
    </location>
</feature>
<dbReference type="Proteomes" id="UP000542973">
    <property type="component" value="Unassembled WGS sequence"/>
</dbReference>
<keyword evidence="1" id="KW-0732">Signal</keyword>
<dbReference type="AlphaFoldDB" id="A0A849BGJ5"/>
<reference evidence="3 4" key="1">
    <citation type="submission" date="2020-05" db="EMBL/GenBank/DDBJ databases">
        <title>MicrobeNet Type strains.</title>
        <authorList>
            <person name="Nicholson A.C."/>
        </authorList>
    </citation>
    <scope>NUCLEOTIDE SEQUENCE [LARGE SCALE GENOMIC DNA]</scope>
    <source>
        <strain evidence="3 4">ATCC 700815</strain>
    </source>
</reference>
<feature type="chain" id="PRO_5032647801" description="DUF6351 domain-containing protein" evidence="1">
    <location>
        <begin position="26"/>
        <end position="737"/>
    </location>
</feature>
<dbReference type="SUPFAM" id="SSF53474">
    <property type="entry name" value="alpha/beta-Hydrolases"/>
    <property type="match status" value="1"/>
</dbReference>
<dbReference type="RefSeq" id="WP_053823255.1">
    <property type="nucleotide sequence ID" value="NZ_BAAAEB010000006.1"/>
</dbReference>
<sequence>MRQTAARWKRPSLGTVAMVAALVVAGCGGGDDGGGGNLQPQSAENAPGLGLGHRATVEATVLSSAPERVTGGDALIRLSASERAPGNKFKVSLNGVDVSDAFTPTADREALGIVSGLKLGENTLEVKHGPARTSLTLTNYPITGPVFSGPHEKPYICATQNFTLPDGSKLGAPLDENCSVERRVHYVYRSTANSFKPLPTPVAAYPADLASTTNNAGATVPYIVRVETGTINRAIYQTAILHDPLKDAEPTPLAPPSGWNRKVIYPLGGGCQGGWYMQGTPVAVLNHNYLRKGYAVASASLNTFGNNCNDLLSSETIAMVKERLIENYGTPFFTIGTGGSGGAYQSHQTGDNYPGLFDGIIVTSVFPDVTSSTLFKLHDSRLLHLYFTQNAPGQYSDAQRSAISGYLKPGNIAAMSSSAGRLDPVVSFPAGFPADQKYHPVTNPTGVRATVYDHTVNVYGKDARGFAKRPIDNVGVQYGLKALNDGMITADQFIDLNEKIGGVDVDFKKIAQRTVGDLDAIARAYQSGRITSTGGGLATTPIIDQRDYFDDRVNGDIHNKIHSYSVRARLIAANGHADNQVIVGPGTIRDDNFDQMDRWLTAMLRDTGPGSKAEKVVRNKPADLVDACWDASGNKIIEPQTAHGPGQCNTLYPAGITPRMVAGGPLADDIVKCQLKPIDPADYRVMMTPAQLARLQSIFPTGVCDWSRPGVEQQPLKGTWLSFGPSPVNLLFDVTQP</sequence>
<evidence type="ECO:0000313" key="3">
    <source>
        <dbReference type="EMBL" id="NNH13228.1"/>
    </source>
</evidence>
<dbReference type="EMBL" id="JABEMD010000042">
    <property type="protein sequence ID" value="NNH13228.1"/>
    <property type="molecule type" value="Genomic_DNA"/>
</dbReference>
<evidence type="ECO:0000259" key="2">
    <source>
        <dbReference type="Pfam" id="PF19878"/>
    </source>
</evidence>
<feature type="domain" description="DUF6351" evidence="2">
    <location>
        <begin position="60"/>
        <end position="715"/>
    </location>
</feature>
<accession>A0A849BGJ5</accession>
<protein>
    <recommendedName>
        <fullName evidence="2">DUF6351 domain-containing protein</fullName>
    </recommendedName>
</protein>
<gene>
    <name evidence="3" type="ORF">HLB16_20420</name>
</gene>
<dbReference type="InterPro" id="IPR029058">
    <property type="entry name" value="AB_hydrolase_fold"/>
</dbReference>
<dbReference type="InterPro" id="IPR045556">
    <property type="entry name" value="DUF6351"/>
</dbReference>
<proteinExistence type="predicted"/>
<dbReference type="Pfam" id="PF19878">
    <property type="entry name" value="DUF6351"/>
    <property type="match status" value="1"/>
</dbReference>
<comment type="caution">
    <text evidence="3">The sequence shown here is derived from an EMBL/GenBank/DDBJ whole genome shotgun (WGS) entry which is preliminary data.</text>
</comment>